<dbReference type="InterPro" id="IPR042269">
    <property type="entry name" value="Ser_carbopepase_S28_SKS"/>
</dbReference>
<name>A0A7R8V7M0_HERIL</name>
<protein>
    <recommendedName>
        <fullName evidence="9">Serine protease K12H4.7</fullName>
    </recommendedName>
</protein>
<gene>
    <name evidence="7" type="ORF">HERILL_LOCUS15881</name>
</gene>
<dbReference type="Gene3D" id="1.20.120.980">
    <property type="entry name" value="Serine carboxypeptidase S28, SKS domain"/>
    <property type="match status" value="1"/>
</dbReference>
<dbReference type="AlphaFoldDB" id="A0A7R8V7M0"/>
<dbReference type="PANTHER" id="PTHR11010:SF5">
    <property type="entry name" value="RE36938P-RELATED"/>
    <property type="match status" value="1"/>
</dbReference>
<dbReference type="EMBL" id="LR899014">
    <property type="protein sequence ID" value="CAD7093607.1"/>
    <property type="molecule type" value="Genomic_DNA"/>
</dbReference>
<keyword evidence="8" id="KW-1185">Reference proteome</keyword>
<evidence type="ECO:0000256" key="2">
    <source>
        <dbReference type="ARBA" id="ARBA00022670"/>
    </source>
</evidence>
<evidence type="ECO:0000256" key="4">
    <source>
        <dbReference type="ARBA" id="ARBA00022801"/>
    </source>
</evidence>
<accession>A0A7R8V7M0</accession>
<evidence type="ECO:0000256" key="5">
    <source>
        <dbReference type="ARBA" id="ARBA00023180"/>
    </source>
</evidence>
<proteinExistence type="inferred from homology"/>
<evidence type="ECO:0008006" key="9">
    <source>
        <dbReference type="Google" id="ProtNLM"/>
    </source>
</evidence>
<feature type="signal peptide" evidence="6">
    <location>
        <begin position="1"/>
        <end position="17"/>
    </location>
</feature>
<reference evidence="7 8" key="1">
    <citation type="submission" date="2020-11" db="EMBL/GenBank/DDBJ databases">
        <authorList>
            <person name="Wallbank WR R."/>
            <person name="Pardo Diaz C."/>
            <person name="Kozak K."/>
            <person name="Martin S."/>
            <person name="Jiggins C."/>
            <person name="Moest M."/>
            <person name="Warren A I."/>
            <person name="Generalovic N T."/>
            <person name="Byers J.R.P. K."/>
            <person name="Montejo-Kovacevich G."/>
            <person name="Yen C E."/>
        </authorList>
    </citation>
    <scope>NUCLEOTIDE SEQUENCE [LARGE SCALE GENOMIC DNA]</scope>
</reference>
<dbReference type="PANTHER" id="PTHR11010">
    <property type="entry name" value="PROTEASE S28 PRO-X CARBOXYPEPTIDASE-RELATED"/>
    <property type="match status" value="1"/>
</dbReference>
<dbReference type="InterPro" id="IPR008758">
    <property type="entry name" value="Peptidase_S28"/>
</dbReference>
<dbReference type="InterPro" id="IPR029058">
    <property type="entry name" value="AB_hydrolase_fold"/>
</dbReference>
<evidence type="ECO:0000313" key="7">
    <source>
        <dbReference type="EMBL" id="CAD7093607.1"/>
    </source>
</evidence>
<dbReference type="Proteomes" id="UP000594454">
    <property type="component" value="Chromosome 6"/>
</dbReference>
<dbReference type="OrthoDB" id="1735038at2759"/>
<dbReference type="FunCoup" id="A0A7R8V7M0">
    <property type="interactions" value="1"/>
</dbReference>
<dbReference type="InParanoid" id="A0A7R8V7M0"/>
<organism evidence="7 8">
    <name type="scientific">Hermetia illucens</name>
    <name type="common">Black soldier fly</name>
    <dbReference type="NCBI Taxonomy" id="343691"/>
    <lineage>
        <taxon>Eukaryota</taxon>
        <taxon>Metazoa</taxon>
        <taxon>Ecdysozoa</taxon>
        <taxon>Arthropoda</taxon>
        <taxon>Hexapoda</taxon>
        <taxon>Insecta</taxon>
        <taxon>Pterygota</taxon>
        <taxon>Neoptera</taxon>
        <taxon>Endopterygota</taxon>
        <taxon>Diptera</taxon>
        <taxon>Brachycera</taxon>
        <taxon>Stratiomyomorpha</taxon>
        <taxon>Stratiomyidae</taxon>
        <taxon>Hermetiinae</taxon>
        <taxon>Hermetia</taxon>
    </lineage>
</organism>
<evidence type="ECO:0000256" key="1">
    <source>
        <dbReference type="ARBA" id="ARBA00011079"/>
    </source>
</evidence>
<keyword evidence="5" id="KW-0325">Glycoprotein</keyword>
<evidence type="ECO:0000256" key="3">
    <source>
        <dbReference type="ARBA" id="ARBA00022729"/>
    </source>
</evidence>
<dbReference type="GO" id="GO:0006508">
    <property type="term" value="P:proteolysis"/>
    <property type="evidence" value="ECO:0007669"/>
    <property type="project" value="UniProtKB-KW"/>
</dbReference>
<comment type="similarity">
    <text evidence="1">Belongs to the peptidase S28 family.</text>
</comment>
<keyword evidence="4" id="KW-0378">Hydrolase</keyword>
<sequence>MKVLALLLAIYLIEVNGQFSPFRKIFQKLHEEPPPPVPVFRNNINMNYIEQKLDHFDLNEKRTWQMRYLSNDYYFKPNGPIFIYVGGEWTISEGSLRGGHMFDMAKELNGYMFYTEHRYYGRSHPFAELTTANLKYLHVKQALADLAHFITTMKSTISGLENSKVILVGGSYSATMVTWFSRLYPNLVNGAWASSAPLQAKVDFVEYKEVTGQSIRQVGGDACYIRIENAIKILEEDFANGDLTNVKKYINVCQNFDTNNKLDVWTFFSAISDIFAGVVQTHNSGSIENMCSLILAGNDDIAGLGNFLKAYLGYGSQCVDITYEADVAELKQTKLSDDMMRQWYYQTCNEYGWYQTSGSSDQPFGSSFPVELYTKLCHDVYDMQFSAESIEDNVQQTNIDFGALKPGVNNVYFTHGSLDPWHAMGLLCEGECGTVIPMYAHCKDLASSSSADTEEMSAAKSTIFKLVKKWVE</sequence>
<evidence type="ECO:0000256" key="6">
    <source>
        <dbReference type="SAM" id="SignalP"/>
    </source>
</evidence>
<dbReference type="GO" id="GO:0070008">
    <property type="term" value="F:serine-type exopeptidase activity"/>
    <property type="evidence" value="ECO:0007669"/>
    <property type="project" value="InterPro"/>
</dbReference>
<dbReference type="Pfam" id="PF05577">
    <property type="entry name" value="Peptidase_S28"/>
    <property type="match status" value="1"/>
</dbReference>
<dbReference type="OMA" id="CERFDVY"/>
<keyword evidence="2" id="KW-0645">Protease</keyword>
<feature type="chain" id="PRO_5030599612" description="Serine protease K12H4.7" evidence="6">
    <location>
        <begin position="18"/>
        <end position="472"/>
    </location>
</feature>
<evidence type="ECO:0000313" key="8">
    <source>
        <dbReference type="Proteomes" id="UP000594454"/>
    </source>
</evidence>
<keyword evidence="3 6" id="KW-0732">Signal</keyword>
<dbReference type="GO" id="GO:0008239">
    <property type="term" value="F:dipeptidyl-peptidase activity"/>
    <property type="evidence" value="ECO:0007669"/>
    <property type="project" value="TreeGrafter"/>
</dbReference>
<dbReference type="Gene3D" id="3.40.50.1820">
    <property type="entry name" value="alpha/beta hydrolase"/>
    <property type="match status" value="1"/>
</dbReference>
<dbReference type="SUPFAM" id="SSF53474">
    <property type="entry name" value="alpha/beta-Hydrolases"/>
    <property type="match status" value="1"/>
</dbReference>